<dbReference type="EMBL" id="JAAQPH010000040">
    <property type="protein sequence ID" value="NIA72344.1"/>
    <property type="molecule type" value="Genomic_DNA"/>
</dbReference>
<dbReference type="PROSITE" id="PS51257">
    <property type="entry name" value="PROKAR_LIPOPROTEIN"/>
    <property type="match status" value="1"/>
</dbReference>
<organism evidence="1 2">
    <name type="scientific">Pelagibius litoralis</name>
    <dbReference type="NCBI Taxonomy" id="374515"/>
    <lineage>
        <taxon>Bacteria</taxon>
        <taxon>Pseudomonadati</taxon>
        <taxon>Pseudomonadota</taxon>
        <taxon>Alphaproteobacteria</taxon>
        <taxon>Rhodospirillales</taxon>
        <taxon>Rhodovibrionaceae</taxon>
        <taxon>Pelagibius</taxon>
    </lineage>
</organism>
<accession>A0A967KFB3</accession>
<dbReference type="Proteomes" id="UP000761264">
    <property type="component" value="Unassembled WGS sequence"/>
</dbReference>
<comment type="caution">
    <text evidence="1">The sequence shown here is derived from an EMBL/GenBank/DDBJ whole genome shotgun (WGS) entry which is preliminary data.</text>
</comment>
<proteinExistence type="predicted"/>
<dbReference type="AlphaFoldDB" id="A0A967KFB3"/>
<reference evidence="1" key="1">
    <citation type="submission" date="2020-03" db="EMBL/GenBank/DDBJ databases">
        <title>Genome of Pelagibius litoralis DSM 21314T.</title>
        <authorList>
            <person name="Wang G."/>
        </authorList>
    </citation>
    <scope>NUCLEOTIDE SEQUENCE</scope>
    <source>
        <strain evidence="1">DSM 21314</strain>
    </source>
</reference>
<keyword evidence="2" id="KW-1185">Reference proteome</keyword>
<sequence>MSSKAFLALFGKDRVRGPGLVLSVGLLSFGLAACSYQGAIDNPTTIKATWFSYLNGDDIRQACAEGATLRYRLVYNADYDEQLRSYELVGDGAGGAALTARVQGPSGLVVSKLRLDDPLAWARWTTSQAALDAPALGRLDEALERSGAFGPAPTGLRLFSKETYWVSSLCKDGVFSFNAWVYPSERFDEISFNDLLFGHDATGVTVRPPQAIAPGERFHANVPRRRQSDDDRGNTFNLQVGENGLAGYLAL</sequence>
<evidence type="ECO:0008006" key="3">
    <source>
        <dbReference type="Google" id="ProtNLM"/>
    </source>
</evidence>
<evidence type="ECO:0000313" key="1">
    <source>
        <dbReference type="EMBL" id="NIA72344.1"/>
    </source>
</evidence>
<evidence type="ECO:0000313" key="2">
    <source>
        <dbReference type="Proteomes" id="UP000761264"/>
    </source>
</evidence>
<gene>
    <name evidence="1" type="ORF">HBA54_27515</name>
</gene>
<dbReference type="RefSeq" id="WP_167231561.1">
    <property type="nucleotide sequence ID" value="NZ_JAAQPH010000040.1"/>
</dbReference>
<protein>
    <recommendedName>
        <fullName evidence="3">Lipoprotein</fullName>
    </recommendedName>
</protein>
<name>A0A967KFB3_9PROT</name>